<dbReference type="AlphaFoldDB" id="A0A3B0BS59"/>
<accession>A0A3B0BS59</accession>
<dbReference type="OrthoDB" id="4333421at2"/>
<comment type="caution">
    <text evidence="3">The sequence shown here is derived from an EMBL/GenBank/DDBJ whole genome shotgun (WGS) entry which is preliminary data.</text>
</comment>
<dbReference type="EMBL" id="RBAM01000002">
    <property type="protein sequence ID" value="RKN76145.1"/>
    <property type="molecule type" value="Genomic_DNA"/>
</dbReference>
<feature type="transmembrane region" description="Helical" evidence="2">
    <location>
        <begin position="410"/>
        <end position="432"/>
    </location>
</feature>
<reference evidence="3 4" key="1">
    <citation type="journal article" date="2015" name="Antonie Van Leeuwenhoek">
        <title>Streptomyces klenkii sp. nov., isolated from deep marine sediment.</title>
        <authorList>
            <person name="Veyisoglu A."/>
            <person name="Sahin N."/>
        </authorList>
    </citation>
    <scope>NUCLEOTIDE SEQUENCE [LARGE SCALE GENOMIC DNA]</scope>
    <source>
        <strain evidence="3 4">KCTC 29202</strain>
    </source>
</reference>
<keyword evidence="2" id="KW-0472">Membrane</keyword>
<keyword evidence="4" id="KW-1185">Reference proteome</keyword>
<organism evidence="3 4">
    <name type="scientific">Streptomyces klenkii</name>
    <dbReference type="NCBI Taxonomy" id="1420899"/>
    <lineage>
        <taxon>Bacteria</taxon>
        <taxon>Bacillati</taxon>
        <taxon>Actinomycetota</taxon>
        <taxon>Actinomycetes</taxon>
        <taxon>Kitasatosporales</taxon>
        <taxon>Streptomycetaceae</taxon>
        <taxon>Streptomyces</taxon>
    </lineage>
</organism>
<evidence type="ECO:0000256" key="1">
    <source>
        <dbReference type="SAM" id="MobiDB-lite"/>
    </source>
</evidence>
<gene>
    <name evidence="3" type="ORF">D7231_03755</name>
</gene>
<dbReference type="RefSeq" id="WP_120753491.1">
    <property type="nucleotide sequence ID" value="NZ_RBAM01000002.1"/>
</dbReference>
<sequence>MRGRGKARGGVVGVTVLGLLMAVTARAGAAGEAGALTGYAMAPGAQVIEGALARDGGPLLEPGPHTYKDSVRPGERKHYTVELDGTSNAYVSAVAAPKPGSAMGPRDGIDVALEALDGTSCGGGRHRTFLSAGGAYPVADYAERAPRPGSACAAAGTYRFVLERGDAAGGDGAAVPVELQYVTAPPGEEGAGGSGGSGGPGGLGRSDGQGGPSSSGGSWASQAPRMPDGPGKAVTGGSGFNDAAEVGAGSWKDELRPGETHFYRVAVTAGRQLFARARFGAAPSGGATPYVSGGVRLGLNNTARGYVMNRTTGYQGKPAAVSLATPPAAYGGGVAVGDAVRGMRFAGWYYLQASLSPRAGAGVGAGAASAAVPVTLDVDVAAAREAAPASKPVSGVVPSGGEGRDGALRVVGYAGVGTGSALLAGLAGWTLVARRRARRHGG</sequence>
<dbReference type="Proteomes" id="UP000270343">
    <property type="component" value="Unassembled WGS sequence"/>
</dbReference>
<feature type="compositionally biased region" description="Gly residues" evidence="1">
    <location>
        <begin position="189"/>
        <end position="214"/>
    </location>
</feature>
<keyword evidence="2" id="KW-1133">Transmembrane helix</keyword>
<name>A0A3B0BS59_9ACTN</name>
<keyword evidence="2" id="KW-0812">Transmembrane</keyword>
<protein>
    <submittedName>
        <fullName evidence="3">Uncharacterized protein</fullName>
    </submittedName>
</protein>
<feature type="region of interest" description="Disordered" evidence="1">
    <location>
        <begin position="184"/>
        <end position="240"/>
    </location>
</feature>
<evidence type="ECO:0000256" key="2">
    <source>
        <dbReference type="SAM" id="Phobius"/>
    </source>
</evidence>
<proteinExistence type="predicted"/>
<evidence type="ECO:0000313" key="3">
    <source>
        <dbReference type="EMBL" id="RKN76145.1"/>
    </source>
</evidence>
<evidence type="ECO:0000313" key="4">
    <source>
        <dbReference type="Proteomes" id="UP000270343"/>
    </source>
</evidence>